<dbReference type="Pfam" id="PF01872">
    <property type="entry name" value="RibD_C"/>
    <property type="match status" value="1"/>
</dbReference>
<organism evidence="2 3">
    <name type="scientific">Simplicispira suum</name>
    <dbReference type="NCBI Taxonomy" id="2109915"/>
    <lineage>
        <taxon>Bacteria</taxon>
        <taxon>Pseudomonadati</taxon>
        <taxon>Pseudomonadota</taxon>
        <taxon>Betaproteobacteria</taxon>
        <taxon>Burkholderiales</taxon>
        <taxon>Comamonadaceae</taxon>
        <taxon>Simplicispira</taxon>
    </lineage>
</organism>
<accession>A0A2S0MZQ1</accession>
<gene>
    <name evidence="2" type="ORF">C6571_08220</name>
</gene>
<protein>
    <submittedName>
        <fullName evidence="2">Deaminase</fullName>
    </submittedName>
</protein>
<dbReference type="InterPro" id="IPR050765">
    <property type="entry name" value="Riboflavin_Biosynth_HTPR"/>
</dbReference>
<dbReference type="EMBL" id="CP027669">
    <property type="protein sequence ID" value="AVO41277.1"/>
    <property type="molecule type" value="Genomic_DNA"/>
</dbReference>
<dbReference type="SUPFAM" id="SSF53597">
    <property type="entry name" value="Dihydrofolate reductase-like"/>
    <property type="match status" value="1"/>
</dbReference>
<dbReference type="Gene3D" id="3.40.430.10">
    <property type="entry name" value="Dihydrofolate Reductase, subunit A"/>
    <property type="match status" value="1"/>
</dbReference>
<dbReference type="GO" id="GO:0009231">
    <property type="term" value="P:riboflavin biosynthetic process"/>
    <property type="evidence" value="ECO:0007669"/>
    <property type="project" value="InterPro"/>
</dbReference>
<dbReference type="RefSeq" id="WP_106446254.1">
    <property type="nucleotide sequence ID" value="NZ_CP027669.1"/>
</dbReference>
<proteinExistence type="predicted"/>
<dbReference type="InterPro" id="IPR024072">
    <property type="entry name" value="DHFR-like_dom_sf"/>
</dbReference>
<evidence type="ECO:0000313" key="3">
    <source>
        <dbReference type="Proteomes" id="UP000239326"/>
    </source>
</evidence>
<dbReference type="AlphaFoldDB" id="A0A2S0MZQ1"/>
<dbReference type="GO" id="GO:0008703">
    <property type="term" value="F:5-amino-6-(5-phosphoribosylamino)uracil reductase activity"/>
    <property type="evidence" value="ECO:0007669"/>
    <property type="project" value="InterPro"/>
</dbReference>
<dbReference type="PANTHER" id="PTHR38011:SF2">
    <property type="entry name" value="BIFUNCTIONAL DEAMINASE-REDUCTASE DOMAIN PROTEIN"/>
    <property type="match status" value="1"/>
</dbReference>
<evidence type="ECO:0000313" key="2">
    <source>
        <dbReference type="EMBL" id="AVO41277.1"/>
    </source>
</evidence>
<feature type="domain" description="Bacterial bifunctional deaminase-reductase C-terminal" evidence="1">
    <location>
        <begin position="7"/>
        <end position="176"/>
    </location>
</feature>
<dbReference type="Proteomes" id="UP000239326">
    <property type="component" value="Chromosome"/>
</dbReference>
<sequence length="185" mass="20486">MGLLTFVINLTLDGCVDHQEGIADDETHTFFTRLMDESGAMLWGRVTYEMMERSWPAIARGDAEALPALREWAVKLEAKPKYVVSSTRSDFPWTNSHHIAGDLRTGVQALKDATPEGVLLGSGKLANELDRLDLVDEYKLLVHPRIAGHGPTLYEGGLPSTRRLELVSANHLRSGAVALHYRRAP</sequence>
<dbReference type="KEGG" id="simp:C6571_08220"/>
<dbReference type="InterPro" id="IPR002734">
    <property type="entry name" value="RibDG_C"/>
</dbReference>
<keyword evidence="3" id="KW-1185">Reference proteome</keyword>
<dbReference type="PANTHER" id="PTHR38011">
    <property type="entry name" value="DIHYDROFOLATE REDUCTASE FAMILY PROTEIN (AFU_ORTHOLOGUE AFUA_8G06820)"/>
    <property type="match status" value="1"/>
</dbReference>
<name>A0A2S0MZQ1_9BURK</name>
<evidence type="ECO:0000259" key="1">
    <source>
        <dbReference type="Pfam" id="PF01872"/>
    </source>
</evidence>
<dbReference type="OrthoDB" id="9782335at2"/>
<reference evidence="2 3" key="1">
    <citation type="submission" date="2018-03" db="EMBL/GenBank/DDBJ databases">
        <title>Genome sequencing of Simplicispira sp.</title>
        <authorList>
            <person name="Kim S.-J."/>
            <person name="Heo J."/>
            <person name="Kwon S.-W."/>
        </authorList>
    </citation>
    <scope>NUCLEOTIDE SEQUENCE [LARGE SCALE GENOMIC DNA]</scope>
    <source>
        <strain evidence="2 3">SC1-8</strain>
    </source>
</reference>